<dbReference type="SUPFAM" id="SSF56112">
    <property type="entry name" value="Protein kinase-like (PK-like)"/>
    <property type="match status" value="1"/>
</dbReference>
<dbReference type="PROSITE" id="PS00109">
    <property type="entry name" value="PROTEIN_KINASE_TYR"/>
    <property type="match status" value="1"/>
</dbReference>
<dbReference type="Proteomes" id="UP001165405">
    <property type="component" value="Unassembled WGS sequence"/>
</dbReference>
<dbReference type="PANTHER" id="PTHR43289:SF34">
    <property type="entry name" value="SERINE_THREONINE-PROTEIN KINASE YBDM-RELATED"/>
    <property type="match status" value="1"/>
</dbReference>
<feature type="transmembrane region" description="Helical" evidence="7">
    <location>
        <begin position="598"/>
        <end position="625"/>
    </location>
</feature>
<dbReference type="Gene3D" id="1.10.510.10">
    <property type="entry name" value="Transferase(Phosphotransferase) domain 1"/>
    <property type="match status" value="1"/>
</dbReference>
<sequence length="643" mass="66255">MTEAQPAEANQPSEVPAVVGGYTIDAPIGSGAMGAVYRAHDDGGNPVAIKLLHRHLDDPSARERLRREARALQKLRHPAVAAVLDAELDGAEAFIVTELVLGPTLEEEVDNRGALDARDLFELADQLADALEAVHSAGVVHRDLTPSNVLISEHGPVLIDFGLAQNLGDARATRTGFVMGTPGYLAPELLDGAEPGPDTDWWSWAAVLAFAGTGRPPFGVRPTEAVLRRSREGRVDLIGLPSRSARALGAALRAEPEKRWGPTEVARALRRASEEYQAVLAGAGGDDTQELGSATDVLGAGATQVLDGAGGAGGGTLRLVGGADAAAALAAAGDTAVLPKGDTPAAALGAAGAVAAGSPTSPASGRSGRSVTGRAVGMPVRPLGEDRYRAVGDVPPEPEDEPVRAYRGRGPAAVVATGSGAVPVVVPPVMAASRRMFARRPGTVAALALPLVLIGATRPGTAFAALVGLVLLSRFTGITVDEFHRRRERRATRRGDGLVAVLAAPWHLVRAAFAVLPSVLVAACAGVLVVIIGFWLLAPGRLILVPVNTVEARSAGGMNDPVTDTWVLLLATVVVVLVAWFGPAAMGTRVGARPLLAILAPGAVGAVAFVVLALVAAWFIVSAIFEGAPVVDWWPFPGRPELR</sequence>
<dbReference type="InterPro" id="IPR000719">
    <property type="entry name" value="Prot_kinase_dom"/>
</dbReference>
<keyword evidence="7" id="KW-0812">Transmembrane</keyword>
<accession>A0AA41U811</accession>
<dbReference type="InterPro" id="IPR011009">
    <property type="entry name" value="Kinase-like_dom_sf"/>
</dbReference>
<evidence type="ECO:0000256" key="3">
    <source>
        <dbReference type="ARBA" id="ARBA00022777"/>
    </source>
</evidence>
<keyword evidence="9" id="KW-0723">Serine/threonine-protein kinase</keyword>
<dbReference type="PROSITE" id="PS50011">
    <property type="entry name" value="PROTEIN_KINASE_DOM"/>
    <property type="match status" value="1"/>
</dbReference>
<dbReference type="GO" id="GO:0004674">
    <property type="term" value="F:protein serine/threonine kinase activity"/>
    <property type="evidence" value="ECO:0007669"/>
    <property type="project" value="UniProtKB-KW"/>
</dbReference>
<keyword evidence="7" id="KW-0472">Membrane</keyword>
<feature type="domain" description="Protein kinase" evidence="8">
    <location>
        <begin position="22"/>
        <end position="280"/>
    </location>
</feature>
<evidence type="ECO:0000313" key="9">
    <source>
        <dbReference type="EMBL" id="MCF4122176.1"/>
    </source>
</evidence>
<keyword evidence="4 5" id="KW-0067">ATP-binding</keyword>
<feature type="region of interest" description="Disordered" evidence="6">
    <location>
        <begin position="355"/>
        <end position="379"/>
    </location>
</feature>
<feature type="transmembrane region" description="Helical" evidence="7">
    <location>
        <begin position="462"/>
        <end position="480"/>
    </location>
</feature>
<keyword evidence="3 9" id="KW-0418">Kinase</keyword>
<proteinExistence type="predicted"/>
<dbReference type="AlphaFoldDB" id="A0AA41U811"/>
<evidence type="ECO:0000256" key="4">
    <source>
        <dbReference type="ARBA" id="ARBA00022840"/>
    </source>
</evidence>
<keyword evidence="7" id="KW-1133">Transmembrane helix</keyword>
<reference evidence="9" key="1">
    <citation type="submission" date="2022-01" db="EMBL/GenBank/DDBJ databases">
        <title>Antribacter sp. nov., isolated from Guizhou of China.</title>
        <authorList>
            <person name="Chengliang C."/>
            <person name="Ya Z."/>
        </authorList>
    </citation>
    <scope>NUCLEOTIDE SEQUENCE</scope>
    <source>
        <strain evidence="9">KLBMP 9083</strain>
    </source>
</reference>
<dbReference type="Gene3D" id="3.30.200.20">
    <property type="entry name" value="Phosphorylase Kinase, domain 1"/>
    <property type="match status" value="1"/>
</dbReference>
<comment type="caution">
    <text evidence="9">The sequence shown here is derived from an EMBL/GenBank/DDBJ whole genome shotgun (WGS) entry which is preliminary data.</text>
</comment>
<dbReference type="PROSITE" id="PS00107">
    <property type="entry name" value="PROTEIN_KINASE_ATP"/>
    <property type="match status" value="1"/>
</dbReference>
<evidence type="ECO:0000313" key="10">
    <source>
        <dbReference type="Proteomes" id="UP001165405"/>
    </source>
</evidence>
<feature type="transmembrane region" description="Helical" evidence="7">
    <location>
        <begin position="566"/>
        <end position="586"/>
    </location>
</feature>
<gene>
    <name evidence="9" type="ORF">L1785_14435</name>
</gene>
<dbReference type="InterPro" id="IPR008266">
    <property type="entry name" value="Tyr_kinase_AS"/>
</dbReference>
<evidence type="ECO:0000256" key="1">
    <source>
        <dbReference type="ARBA" id="ARBA00022679"/>
    </source>
</evidence>
<feature type="binding site" evidence="5">
    <location>
        <position position="50"/>
    </location>
    <ligand>
        <name>ATP</name>
        <dbReference type="ChEBI" id="CHEBI:30616"/>
    </ligand>
</feature>
<protein>
    <submittedName>
        <fullName evidence="9">Serine/threonine protein kinase</fullName>
    </submittedName>
</protein>
<dbReference type="PANTHER" id="PTHR43289">
    <property type="entry name" value="MITOGEN-ACTIVATED PROTEIN KINASE KINASE KINASE 20-RELATED"/>
    <property type="match status" value="1"/>
</dbReference>
<keyword evidence="2 5" id="KW-0547">Nucleotide-binding</keyword>
<dbReference type="RefSeq" id="WP_236089972.1">
    <property type="nucleotide sequence ID" value="NZ_JAKGSG010000040.1"/>
</dbReference>
<dbReference type="CDD" id="cd14014">
    <property type="entry name" value="STKc_PknB_like"/>
    <property type="match status" value="1"/>
</dbReference>
<evidence type="ECO:0000256" key="2">
    <source>
        <dbReference type="ARBA" id="ARBA00022741"/>
    </source>
</evidence>
<feature type="transmembrane region" description="Helical" evidence="7">
    <location>
        <begin position="512"/>
        <end position="538"/>
    </location>
</feature>
<evidence type="ECO:0000259" key="8">
    <source>
        <dbReference type="PROSITE" id="PS50011"/>
    </source>
</evidence>
<dbReference type="InterPro" id="IPR017441">
    <property type="entry name" value="Protein_kinase_ATP_BS"/>
</dbReference>
<dbReference type="Pfam" id="PF00069">
    <property type="entry name" value="Pkinase"/>
    <property type="match status" value="1"/>
</dbReference>
<dbReference type="EMBL" id="JAKGSG010000040">
    <property type="protein sequence ID" value="MCF4122176.1"/>
    <property type="molecule type" value="Genomic_DNA"/>
</dbReference>
<dbReference type="GO" id="GO:0005524">
    <property type="term" value="F:ATP binding"/>
    <property type="evidence" value="ECO:0007669"/>
    <property type="project" value="UniProtKB-UniRule"/>
</dbReference>
<name>A0AA41U811_9MICO</name>
<feature type="compositionally biased region" description="Low complexity" evidence="6">
    <location>
        <begin position="355"/>
        <end position="370"/>
    </location>
</feature>
<keyword evidence="1" id="KW-0808">Transferase</keyword>
<evidence type="ECO:0000256" key="5">
    <source>
        <dbReference type="PROSITE-ProRule" id="PRU10141"/>
    </source>
</evidence>
<organism evidence="9 10">
    <name type="scientific">Antribacter soli</name>
    <dbReference type="NCBI Taxonomy" id="2910976"/>
    <lineage>
        <taxon>Bacteria</taxon>
        <taxon>Bacillati</taxon>
        <taxon>Actinomycetota</taxon>
        <taxon>Actinomycetes</taxon>
        <taxon>Micrococcales</taxon>
        <taxon>Promicromonosporaceae</taxon>
        <taxon>Antribacter</taxon>
    </lineage>
</organism>
<evidence type="ECO:0000256" key="7">
    <source>
        <dbReference type="SAM" id="Phobius"/>
    </source>
</evidence>
<keyword evidence="10" id="KW-1185">Reference proteome</keyword>
<evidence type="ECO:0000256" key="6">
    <source>
        <dbReference type="SAM" id="MobiDB-lite"/>
    </source>
</evidence>